<keyword evidence="2" id="KW-0472">Membrane</keyword>
<accession>D7DBW8</accession>
<dbReference type="GO" id="GO:1901359">
    <property type="term" value="F:tungstate binding"/>
    <property type="evidence" value="ECO:0007669"/>
    <property type="project" value="InterPro"/>
</dbReference>
<dbReference type="NCBIfam" id="NF003196">
    <property type="entry name" value="PRK04168.1"/>
    <property type="match status" value="1"/>
</dbReference>
<feature type="transmembrane region" description="Helical" evidence="2">
    <location>
        <begin position="7"/>
        <end position="24"/>
    </location>
</feature>
<name>D7DBW8_STAHD</name>
<gene>
    <name evidence="3" type="ordered locus">Shell_0535</name>
</gene>
<organism evidence="3 4">
    <name type="scientific">Staphylothermus hellenicus (strain DSM 12710 / JCM 10830 / BK20S6-10-b1 / P8)</name>
    <dbReference type="NCBI Taxonomy" id="591019"/>
    <lineage>
        <taxon>Archaea</taxon>
        <taxon>Thermoproteota</taxon>
        <taxon>Thermoprotei</taxon>
        <taxon>Desulfurococcales</taxon>
        <taxon>Desulfurococcaceae</taxon>
        <taxon>Staphylothermus</taxon>
    </lineage>
</organism>
<dbReference type="eggNOG" id="arCOG00219">
    <property type="taxonomic scope" value="Archaea"/>
</dbReference>
<evidence type="ECO:0000313" key="4">
    <source>
        <dbReference type="Proteomes" id="UP000002573"/>
    </source>
</evidence>
<dbReference type="NCBIfam" id="TIGR03730">
    <property type="entry name" value="tungstate_WtpA"/>
    <property type="match status" value="1"/>
</dbReference>
<dbReference type="OrthoDB" id="7820at2157"/>
<dbReference type="GO" id="GO:0015689">
    <property type="term" value="P:molybdate ion transport"/>
    <property type="evidence" value="ECO:0007669"/>
    <property type="project" value="TreeGrafter"/>
</dbReference>
<dbReference type="Proteomes" id="UP000002573">
    <property type="component" value="Chromosome"/>
</dbReference>
<keyword evidence="2" id="KW-0812">Transmembrane</keyword>
<dbReference type="EMBL" id="CP002051">
    <property type="protein sequence ID" value="ADI31665.1"/>
    <property type="molecule type" value="Genomic_DNA"/>
</dbReference>
<dbReference type="HOGENOM" id="CLU_055936_0_0_2"/>
<dbReference type="GO" id="GO:0030973">
    <property type="term" value="F:molybdate ion binding"/>
    <property type="evidence" value="ECO:0007669"/>
    <property type="project" value="TreeGrafter"/>
</dbReference>
<dbReference type="PANTHER" id="PTHR30632">
    <property type="entry name" value="MOLYBDATE-BINDING PERIPLASMIC PROTEIN"/>
    <property type="match status" value="1"/>
</dbReference>
<dbReference type="KEGG" id="shc:Shell_0535"/>
<comment type="similarity">
    <text evidence="1">Belongs to the bacterial solute-binding protein 1 family. WtpA subfamily.</text>
</comment>
<protein>
    <submittedName>
        <fullName evidence="3">Extracellular solute-binding protein family 1</fullName>
    </submittedName>
</protein>
<dbReference type="GeneID" id="9233824"/>
<reference evidence="3 4" key="2">
    <citation type="journal article" date="2011" name="Stand. Genomic Sci.">
        <title>Complete genome sequence of Staphylothermus hellenicus P8.</title>
        <authorList>
            <person name="Anderson I."/>
            <person name="Wirth R."/>
            <person name="Lucas S."/>
            <person name="Copeland A."/>
            <person name="Lapidus A."/>
            <person name="Cheng J.F."/>
            <person name="Goodwin L."/>
            <person name="Pitluck S."/>
            <person name="Davenport K."/>
            <person name="Detter J.C."/>
            <person name="Han C."/>
            <person name="Tapia R."/>
            <person name="Land M."/>
            <person name="Hauser L."/>
            <person name="Pati A."/>
            <person name="Mikhailova N."/>
            <person name="Woyke T."/>
            <person name="Klenk H.P."/>
            <person name="Kyrpides N."/>
            <person name="Ivanova N."/>
        </authorList>
    </citation>
    <scope>NUCLEOTIDE SEQUENCE [LARGE SCALE GENOMIC DNA]</scope>
    <source>
        <strain evidence="4">DSM 12710 / JCM 10830 / BK20S6-10-b1 / P8</strain>
    </source>
</reference>
<dbReference type="Gene3D" id="3.40.190.10">
    <property type="entry name" value="Periplasmic binding protein-like II"/>
    <property type="match status" value="2"/>
</dbReference>
<reference evidence="4" key="1">
    <citation type="submission" date="2010-05" db="EMBL/GenBank/DDBJ databases">
        <title>Complete sequence of Staphylothermus hellenicus DSM 12710.</title>
        <authorList>
            <consortium name="US DOE Joint Genome Institute"/>
            <person name="Lucas S."/>
            <person name="Copeland A."/>
            <person name="Lapidus A."/>
            <person name="Cheng J.-F."/>
            <person name="Bruce D."/>
            <person name="Goodwin L."/>
            <person name="Pitluck S."/>
            <person name="Davenport K."/>
            <person name="Detter J.C."/>
            <person name="Han C."/>
            <person name="Tapia R."/>
            <person name="Larimer F."/>
            <person name="Land M."/>
            <person name="Hauser L."/>
            <person name="Kyrpides N."/>
            <person name="Mikhailova N."/>
            <person name="Anderson I.J."/>
            <person name="Woyke T."/>
        </authorList>
    </citation>
    <scope>NUCLEOTIDE SEQUENCE [LARGE SCALE GENOMIC DNA]</scope>
    <source>
        <strain evidence="4">DSM 12710 / JCM 10830 / BK20S6-10-b1 / P8</strain>
    </source>
</reference>
<dbReference type="SUPFAM" id="SSF53850">
    <property type="entry name" value="Periplasmic binding protein-like II"/>
    <property type="match status" value="1"/>
</dbReference>
<dbReference type="PANTHER" id="PTHR30632:SF16">
    <property type="entry name" value="MOLYBDATE_TUNGSTATE-BINDING PROTEIN WTPA"/>
    <property type="match status" value="1"/>
</dbReference>
<dbReference type="InterPro" id="IPR022498">
    <property type="entry name" value="ABC_trnspt_W-bd_WtpA"/>
</dbReference>
<keyword evidence="2" id="KW-1133">Transmembrane helix</keyword>
<sequence length="346" mass="39006">MDKLKTSIIIIVLIIASLTGYYYYAHTANTSKIIIFTAGSLKIPLDETASKYREKYGVNIYIEASGSVEAIRKVTDLGREADIIAVADYRLIPKFLVPNHTSWYIGFATNQVVLIYTDKSKYHEILENNPSEWYRILMRNNVKWGFSDPNKDPCGYRSVGIIGLASIYYNDTSILENLLLNKTNIEVERVNDTLDLIVPADLRVRENSNLIIRSKSVDLISLVEAGTIDYAFEYLSVAVQHHLKYIRLPDQINLGNPEYGDFYGKVIVKILVGTDKEKSLAMSPIIYGVTVLDNAPNRSEALKFLEFLLGYTGREIFEENGQPYLEKFIVYGEVPEELGSIVGSGS</sequence>
<dbReference type="STRING" id="591019.Shell_0535"/>
<proteinExistence type="inferred from homology"/>
<dbReference type="RefSeq" id="WP_013142863.1">
    <property type="nucleotide sequence ID" value="NC_014205.1"/>
</dbReference>
<evidence type="ECO:0000256" key="2">
    <source>
        <dbReference type="SAM" id="Phobius"/>
    </source>
</evidence>
<keyword evidence="4" id="KW-1185">Reference proteome</keyword>
<dbReference type="InterPro" id="IPR050682">
    <property type="entry name" value="ModA/WtpA"/>
</dbReference>
<evidence type="ECO:0000313" key="3">
    <source>
        <dbReference type="EMBL" id="ADI31665.1"/>
    </source>
</evidence>
<dbReference type="AlphaFoldDB" id="D7DBW8"/>
<dbReference type="CDD" id="cd13540">
    <property type="entry name" value="PBP2_ModA_WtpA"/>
    <property type="match status" value="1"/>
</dbReference>
<evidence type="ECO:0000256" key="1">
    <source>
        <dbReference type="ARBA" id="ARBA00009438"/>
    </source>
</evidence>
<dbReference type="Pfam" id="PF13531">
    <property type="entry name" value="SBP_bac_11"/>
    <property type="match status" value="1"/>
</dbReference>